<dbReference type="AlphaFoldDB" id="A0A845MF37"/>
<dbReference type="InterPro" id="IPR029045">
    <property type="entry name" value="ClpP/crotonase-like_dom_sf"/>
</dbReference>
<gene>
    <name evidence="3" type="ORF">GQF03_09990</name>
</gene>
<dbReference type="CDD" id="cd06558">
    <property type="entry name" value="crotonase-like"/>
    <property type="match status" value="1"/>
</dbReference>
<comment type="caution">
    <text evidence="3">The sequence shown here is derived from an EMBL/GenBank/DDBJ whole genome shotgun (WGS) entry which is preliminary data.</text>
</comment>
<evidence type="ECO:0000313" key="4">
    <source>
        <dbReference type="Proteomes" id="UP000445696"/>
    </source>
</evidence>
<dbReference type="OrthoDB" id="9795613at2"/>
<organism evidence="3 4">
    <name type="scientific">Sneathiella chungangensis</name>
    <dbReference type="NCBI Taxonomy" id="1418234"/>
    <lineage>
        <taxon>Bacteria</taxon>
        <taxon>Pseudomonadati</taxon>
        <taxon>Pseudomonadota</taxon>
        <taxon>Alphaproteobacteria</taxon>
        <taxon>Sneathiellales</taxon>
        <taxon>Sneathiellaceae</taxon>
        <taxon>Sneathiella</taxon>
    </lineage>
</organism>
<dbReference type="Gene3D" id="3.90.226.10">
    <property type="entry name" value="2-enoyl-CoA Hydratase, Chain A, domain 1"/>
    <property type="match status" value="1"/>
</dbReference>
<dbReference type="InterPro" id="IPR051683">
    <property type="entry name" value="Enoyl-CoA_Hydratase/Isomerase"/>
</dbReference>
<dbReference type="EC" id="4.2.1.17" evidence="3"/>
<dbReference type="EMBL" id="WTVA01000004">
    <property type="protein sequence ID" value="MZR22663.1"/>
    <property type="molecule type" value="Genomic_DNA"/>
</dbReference>
<evidence type="ECO:0000256" key="2">
    <source>
        <dbReference type="RuleBase" id="RU003707"/>
    </source>
</evidence>
<protein>
    <submittedName>
        <fullName evidence="3">Enoyl-CoA hydratase</fullName>
        <ecNumber evidence="3">4.2.1.17</ecNumber>
    </submittedName>
</protein>
<dbReference type="PANTHER" id="PTHR42964:SF1">
    <property type="entry name" value="POLYKETIDE BIOSYNTHESIS ENOYL-COA HYDRATASE PKSH-RELATED"/>
    <property type="match status" value="1"/>
</dbReference>
<dbReference type="InterPro" id="IPR001753">
    <property type="entry name" value="Enoyl-CoA_hydra/iso"/>
</dbReference>
<dbReference type="Pfam" id="PF00378">
    <property type="entry name" value="ECH_1"/>
    <property type="match status" value="1"/>
</dbReference>
<evidence type="ECO:0000256" key="1">
    <source>
        <dbReference type="ARBA" id="ARBA00005254"/>
    </source>
</evidence>
<accession>A0A845MF37</accession>
<dbReference type="SUPFAM" id="SSF52096">
    <property type="entry name" value="ClpP/crotonase"/>
    <property type="match status" value="1"/>
</dbReference>
<proteinExistence type="inferred from homology"/>
<dbReference type="RefSeq" id="WP_161339127.1">
    <property type="nucleotide sequence ID" value="NZ_JBHSDG010000004.1"/>
</dbReference>
<sequence length="256" mass="28063">MYQAIDTSLDEQGVYTLTLMRPEKHNALGDIMMSELQHAVQQMNENPEIRLVILTATGKSFCSGGDLNSFKDAIVENREQRMERSRVLGGLYRSLYSLSKPLIGSINGPAFGAGVGLISVCDITFALPDFKFGFSETRLGLVPATFFPYIVRRIGAVNARRVMLSGATFDGEEAQRIGLIDQICANEQSLKNALATVIDGHLAAASDAMSITKKMIETVADRNLDDAIEDVAQISADSWETREACARISQFFKKAK</sequence>
<reference evidence="3 4" key="1">
    <citation type="journal article" date="2014" name="Int. J. Syst. Evol. Microbiol.">
        <title>Sneathiella chungangensis sp. nov., isolated from a marine sand, and emended description of the genus Sneathiella.</title>
        <authorList>
            <person name="Siamphan C."/>
            <person name="Kim H."/>
            <person name="Lee J.S."/>
            <person name="Kim W."/>
        </authorList>
    </citation>
    <scope>NUCLEOTIDE SEQUENCE [LARGE SCALE GENOMIC DNA]</scope>
    <source>
        <strain evidence="3 4">KCTC 32476</strain>
    </source>
</reference>
<dbReference type="PROSITE" id="PS00166">
    <property type="entry name" value="ENOYL_COA_HYDRATASE"/>
    <property type="match status" value="1"/>
</dbReference>
<name>A0A845MF37_9PROT</name>
<keyword evidence="3" id="KW-0456">Lyase</keyword>
<comment type="similarity">
    <text evidence="1 2">Belongs to the enoyl-CoA hydratase/isomerase family.</text>
</comment>
<keyword evidence="4" id="KW-1185">Reference proteome</keyword>
<evidence type="ECO:0000313" key="3">
    <source>
        <dbReference type="EMBL" id="MZR22663.1"/>
    </source>
</evidence>
<dbReference type="PANTHER" id="PTHR42964">
    <property type="entry name" value="ENOYL-COA HYDRATASE"/>
    <property type="match status" value="1"/>
</dbReference>
<dbReference type="InterPro" id="IPR018376">
    <property type="entry name" value="Enoyl-CoA_hyd/isom_CS"/>
</dbReference>
<dbReference type="GO" id="GO:0004300">
    <property type="term" value="F:enoyl-CoA hydratase activity"/>
    <property type="evidence" value="ECO:0007669"/>
    <property type="project" value="UniProtKB-EC"/>
</dbReference>
<dbReference type="Proteomes" id="UP000445696">
    <property type="component" value="Unassembled WGS sequence"/>
</dbReference>